<dbReference type="Proteomes" id="UP001321473">
    <property type="component" value="Unassembled WGS sequence"/>
</dbReference>
<feature type="region of interest" description="Disordered" evidence="1">
    <location>
        <begin position="1"/>
        <end position="29"/>
    </location>
</feature>
<comment type="caution">
    <text evidence="3">The sequence shown here is derived from an EMBL/GenBank/DDBJ whole genome shotgun (WGS) entry which is preliminary data.</text>
</comment>
<accession>A0AAQ4DVI3</accession>
<keyword evidence="2" id="KW-1133">Transmembrane helix</keyword>
<keyword evidence="2" id="KW-0472">Membrane</keyword>
<protein>
    <submittedName>
        <fullName evidence="3">Uncharacterized protein</fullName>
    </submittedName>
</protein>
<evidence type="ECO:0000256" key="2">
    <source>
        <dbReference type="SAM" id="Phobius"/>
    </source>
</evidence>
<proteinExistence type="predicted"/>
<sequence length="178" mass="19254">MDRTRYGRSWDSSTATTTTPTSSTSLSQDTDEILSSWHRFLEGCSPAEQRRAMLGAKRLGYGSALLPTSSRYAGLRQPSAFFQPEELPTREWTSPVFFNSSSSDCDGKDESDASRVSLGWSVCYAVTVLLTALFALSTAVVLVQLIPASAVSPPHRVPLGAALSKGEAFLENGVRRPC</sequence>
<dbReference type="AlphaFoldDB" id="A0AAQ4DVI3"/>
<reference evidence="3 4" key="1">
    <citation type="journal article" date="2023" name="Arcadia Sci">
        <title>De novo assembly of a long-read Amblyomma americanum tick genome.</title>
        <authorList>
            <person name="Chou S."/>
            <person name="Poskanzer K.E."/>
            <person name="Rollins M."/>
            <person name="Thuy-Boun P.S."/>
        </authorList>
    </citation>
    <scope>NUCLEOTIDE SEQUENCE [LARGE SCALE GENOMIC DNA]</scope>
    <source>
        <strain evidence="3">F_SG_1</strain>
        <tissue evidence="3">Salivary glands</tissue>
    </source>
</reference>
<organism evidence="3 4">
    <name type="scientific">Amblyomma americanum</name>
    <name type="common">Lone star tick</name>
    <dbReference type="NCBI Taxonomy" id="6943"/>
    <lineage>
        <taxon>Eukaryota</taxon>
        <taxon>Metazoa</taxon>
        <taxon>Ecdysozoa</taxon>
        <taxon>Arthropoda</taxon>
        <taxon>Chelicerata</taxon>
        <taxon>Arachnida</taxon>
        <taxon>Acari</taxon>
        <taxon>Parasitiformes</taxon>
        <taxon>Ixodida</taxon>
        <taxon>Ixodoidea</taxon>
        <taxon>Ixodidae</taxon>
        <taxon>Amblyomminae</taxon>
        <taxon>Amblyomma</taxon>
    </lineage>
</organism>
<feature type="transmembrane region" description="Helical" evidence="2">
    <location>
        <begin position="122"/>
        <end position="146"/>
    </location>
</feature>
<name>A0AAQ4DVI3_AMBAM</name>
<evidence type="ECO:0000313" key="3">
    <source>
        <dbReference type="EMBL" id="KAK8766473.1"/>
    </source>
</evidence>
<keyword evidence="4" id="KW-1185">Reference proteome</keyword>
<keyword evidence="2" id="KW-0812">Transmembrane</keyword>
<feature type="compositionally biased region" description="Low complexity" evidence="1">
    <location>
        <begin position="9"/>
        <end position="28"/>
    </location>
</feature>
<gene>
    <name evidence="3" type="ORF">V5799_006746</name>
</gene>
<dbReference type="EMBL" id="JARKHS020026303">
    <property type="protein sequence ID" value="KAK8766473.1"/>
    <property type="molecule type" value="Genomic_DNA"/>
</dbReference>
<evidence type="ECO:0000313" key="4">
    <source>
        <dbReference type="Proteomes" id="UP001321473"/>
    </source>
</evidence>
<evidence type="ECO:0000256" key="1">
    <source>
        <dbReference type="SAM" id="MobiDB-lite"/>
    </source>
</evidence>